<proteinExistence type="predicted"/>
<accession>A0ACC0WWH8</accession>
<evidence type="ECO:0000313" key="2">
    <source>
        <dbReference type="Proteomes" id="UP001163321"/>
    </source>
</evidence>
<sequence>MVAPIVVMLGIFFCTGNPSGKDAALAVLKQLRQTRKVGRELRAIGAQIAREGRPGGYKELMEPSILKRVIIAMLLQVLQQGTSINPVFTYGGLIFKDVLGNGFLSVLIISIINFISTIAAMRWVDTYGRRQLLLLGAVGMVISHLVSAILFTLDCNGNTESAGFSKTSGYAIIVATSLFVFDFAISWGPVCWIYLAEIFQLNIRSMAVSLSTMANWLMGVVMTWVVKLFPSLNINGVFFLFASTSILSGMFVYFKYPETAGILLEDNESLFNSSARHKNSPKEAEETPFQPMQTCPAPI</sequence>
<dbReference type="Proteomes" id="UP001163321">
    <property type="component" value="Chromosome 1"/>
</dbReference>
<gene>
    <name evidence="1" type="ORF">PsorP6_000311</name>
</gene>
<reference evidence="1 2" key="1">
    <citation type="journal article" date="2022" name="bioRxiv">
        <title>The genome of the oomycete Peronosclerospora sorghi, a cosmopolitan pathogen of maize and sorghum, is inflated with dispersed pseudogenes.</title>
        <authorList>
            <person name="Fletcher K."/>
            <person name="Martin F."/>
            <person name="Isakeit T."/>
            <person name="Cavanaugh K."/>
            <person name="Magill C."/>
            <person name="Michelmore R."/>
        </authorList>
    </citation>
    <scope>NUCLEOTIDE SEQUENCE [LARGE SCALE GENOMIC DNA]</scope>
    <source>
        <strain evidence="1">P6</strain>
    </source>
</reference>
<keyword evidence="2" id="KW-1185">Reference proteome</keyword>
<dbReference type="EMBL" id="CM047580">
    <property type="protein sequence ID" value="KAI9922922.1"/>
    <property type="molecule type" value="Genomic_DNA"/>
</dbReference>
<comment type="caution">
    <text evidence="1">The sequence shown here is derived from an EMBL/GenBank/DDBJ whole genome shotgun (WGS) entry which is preliminary data.</text>
</comment>
<evidence type="ECO:0000313" key="1">
    <source>
        <dbReference type="EMBL" id="KAI9922922.1"/>
    </source>
</evidence>
<name>A0ACC0WWH8_9STRA</name>
<organism evidence="1 2">
    <name type="scientific">Peronosclerospora sorghi</name>
    <dbReference type="NCBI Taxonomy" id="230839"/>
    <lineage>
        <taxon>Eukaryota</taxon>
        <taxon>Sar</taxon>
        <taxon>Stramenopiles</taxon>
        <taxon>Oomycota</taxon>
        <taxon>Peronosporomycetes</taxon>
        <taxon>Peronosporales</taxon>
        <taxon>Peronosporaceae</taxon>
        <taxon>Peronosclerospora</taxon>
    </lineage>
</organism>
<protein>
    <submittedName>
        <fullName evidence="1">Uncharacterized protein</fullName>
    </submittedName>
</protein>